<accession>X7E5E6</accession>
<keyword evidence="9" id="KW-1185">Reference proteome</keyword>
<evidence type="ECO:0000256" key="2">
    <source>
        <dbReference type="ARBA" id="ARBA00022670"/>
    </source>
</evidence>
<dbReference type="OrthoDB" id="9812068at2"/>
<dbReference type="InterPro" id="IPR029045">
    <property type="entry name" value="ClpP/crotonase-like_dom_sf"/>
</dbReference>
<keyword evidence="2 5" id="KW-0645">Protease</keyword>
<dbReference type="PATRIC" id="fig|1122207.3.peg.1288"/>
<feature type="signal peptide" evidence="6">
    <location>
        <begin position="1"/>
        <end position="23"/>
    </location>
</feature>
<protein>
    <submittedName>
        <fullName evidence="8">Peptidase S41</fullName>
    </submittedName>
</protein>
<evidence type="ECO:0000256" key="1">
    <source>
        <dbReference type="ARBA" id="ARBA00009179"/>
    </source>
</evidence>
<dbReference type="Pfam" id="PF11818">
    <property type="entry name" value="DUF3340"/>
    <property type="match status" value="1"/>
</dbReference>
<dbReference type="SUPFAM" id="SSF52096">
    <property type="entry name" value="ClpP/crotonase"/>
    <property type="match status" value="1"/>
</dbReference>
<evidence type="ECO:0000313" key="8">
    <source>
        <dbReference type="EMBL" id="ETX11284.1"/>
    </source>
</evidence>
<dbReference type="InterPro" id="IPR036034">
    <property type="entry name" value="PDZ_sf"/>
</dbReference>
<reference evidence="8 9" key="1">
    <citation type="submission" date="2014-01" db="EMBL/GenBank/DDBJ databases">
        <title>Marinomonas ushuaiensis DSM 15871 Genome Sequencing.</title>
        <authorList>
            <person name="Lai Q."/>
            <person name="Shao Z.S."/>
        </authorList>
    </citation>
    <scope>NUCLEOTIDE SEQUENCE [LARGE SCALE GENOMIC DNA]</scope>
    <source>
        <strain evidence="8 9">DSM 15871</strain>
    </source>
</reference>
<dbReference type="Pfam" id="PF17804">
    <property type="entry name" value="TSP_NTD"/>
    <property type="match status" value="1"/>
</dbReference>
<dbReference type="PANTHER" id="PTHR32060">
    <property type="entry name" value="TAIL-SPECIFIC PROTEASE"/>
    <property type="match status" value="1"/>
</dbReference>
<dbReference type="GO" id="GO:0008236">
    <property type="term" value="F:serine-type peptidase activity"/>
    <property type="evidence" value="ECO:0007669"/>
    <property type="project" value="UniProtKB-KW"/>
</dbReference>
<dbReference type="CDD" id="cd06782">
    <property type="entry name" value="cpPDZ_CPP-like"/>
    <property type="match status" value="1"/>
</dbReference>
<proteinExistence type="inferred from homology"/>
<evidence type="ECO:0000256" key="5">
    <source>
        <dbReference type="RuleBase" id="RU004404"/>
    </source>
</evidence>
<dbReference type="PANTHER" id="PTHR32060:SF22">
    <property type="entry name" value="CARBOXYL-TERMINAL-PROCESSING PEPTIDASE 3, CHLOROPLASTIC"/>
    <property type="match status" value="1"/>
</dbReference>
<dbReference type="InterPro" id="IPR005151">
    <property type="entry name" value="Tail-specific_protease"/>
</dbReference>
<dbReference type="InterPro" id="IPR020992">
    <property type="entry name" value="Tail_Prtase_C"/>
</dbReference>
<dbReference type="CDD" id="cd07560">
    <property type="entry name" value="Peptidase_S41_CPP"/>
    <property type="match status" value="1"/>
</dbReference>
<dbReference type="Proteomes" id="UP000054058">
    <property type="component" value="Unassembled WGS sequence"/>
</dbReference>
<dbReference type="PROSITE" id="PS50106">
    <property type="entry name" value="PDZ"/>
    <property type="match status" value="1"/>
</dbReference>
<dbReference type="FunFam" id="3.90.226.10:FF:000090">
    <property type="entry name" value="Tail-specific protease"/>
    <property type="match status" value="1"/>
</dbReference>
<dbReference type="InterPro" id="IPR004447">
    <property type="entry name" value="Peptidase_S41A"/>
</dbReference>
<evidence type="ECO:0000256" key="4">
    <source>
        <dbReference type="ARBA" id="ARBA00022825"/>
    </source>
</evidence>
<dbReference type="SUPFAM" id="SSF50156">
    <property type="entry name" value="PDZ domain-like"/>
    <property type="match status" value="1"/>
</dbReference>
<keyword evidence="3 5" id="KW-0378">Hydrolase</keyword>
<keyword evidence="6" id="KW-0732">Signal</keyword>
<dbReference type="SMART" id="SM00228">
    <property type="entry name" value="PDZ"/>
    <property type="match status" value="1"/>
</dbReference>
<comment type="caution">
    <text evidence="8">The sequence shown here is derived from an EMBL/GenBank/DDBJ whole genome shotgun (WGS) entry which is preliminary data.</text>
</comment>
<keyword evidence="4 5" id="KW-0720">Serine protease</keyword>
<dbReference type="SMART" id="SM00245">
    <property type="entry name" value="TSPc"/>
    <property type="match status" value="1"/>
</dbReference>
<dbReference type="AlphaFoldDB" id="X7E5E6"/>
<name>X7E5E6_9GAMM</name>
<feature type="domain" description="PDZ" evidence="7">
    <location>
        <begin position="233"/>
        <end position="317"/>
    </location>
</feature>
<dbReference type="InterPro" id="IPR001478">
    <property type="entry name" value="PDZ"/>
</dbReference>
<dbReference type="InterPro" id="IPR040573">
    <property type="entry name" value="TSP_N"/>
</dbReference>
<comment type="similarity">
    <text evidence="1 5">Belongs to the peptidase S41A family.</text>
</comment>
<sequence>MNYKRLLLCLLTGYTFSVTPAFAYQELQPPHEYDKVSKELVEMLEGIHYNRPNIGDTISAQAFDYYIDALDPTKSFFLQNDIENLSKYRNSFDDALRNGDTQVAYTIYNLYLERFEKRLSNIQDHLPEMIKGFDYEIDETLNADPDEQKWATTEAQLDDYWRKRIKNHALVLKLNGEDEEKIISTIERRYKNQLKQVDQTNAIDVFQTFANSITAALDPHTSYFAPRASETFNINMSLSLEGIGAVLQMDDDYTKVVRLVPGGPAATQSELSPNDRIIAVGQEGEPMVDVVGMRLDDVVDMIRGERDTTVILEITPSKGATQTSKKISIVRKKVKLEDQSAKKEIVEIERDGETYKVGVITLPTFYSDFEAIQAGDKDYKSSTRDTKKLIEELSEENIVALILDLRNNGGGSLQEANSLAGLFIPSGPTVQIRDQSGRVTPLGDSDPSITYSGPMGVLINRMSASASEIVAGALQDYGRALILGDQTFGKGTVQVLQELDKGQLKATQAKFYRISGESTQHKGVMPDIAFPSIIDKETVGESALDNPLIWDKIHETRYPVYWNMPAYLPILEPRHEARMAANPNFVAINDQIKEFKEQVEIYKTLSLKESTRIKQREDSKVRELGRENARRKALDLELLTSVDDIEPVEEDTYAKEASEILLDFIATNQMAEKQAQQQAKATAKK</sequence>
<evidence type="ECO:0000259" key="7">
    <source>
        <dbReference type="PROSITE" id="PS50106"/>
    </source>
</evidence>
<dbReference type="EMBL" id="JAMB01000004">
    <property type="protein sequence ID" value="ETX11284.1"/>
    <property type="molecule type" value="Genomic_DNA"/>
</dbReference>
<dbReference type="Pfam" id="PF00595">
    <property type="entry name" value="PDZ"/>
    <property type="match status" value="1"/>
</dbReference>
<dbReference type="Pfam" id="PF03572">
    <property type="entry name" value="Peptidase_S41"/>
    <property type="match status" value="1"/>
</dbReference>
<dbReference type="eggNOG" id="COG0793">
    <property type="taxonomic scope" value="Bacteria"/>
</dbReference>
<dbReference type="GO" id="GO:0006508">
    <property type="term" value="P:proteolysis"/>
    <property type="evidence" value="ECO:0007669"/>
    <property type="project" value="UniProtKB-KW"/>
</dbReference>
<evidence type="ECO:0000313" key="9">
    <source>
        <dbReference type="Proteomes" id="UP000054058"/>
    </source>
</evidence>
<organism evidence="8 9">
    <name type="scientific">Marinomonas ushuaiensis DSM 15871</name>
    <dbReference type="NCBI Taxonomy" id="1122207"/>
    <lineage>
        <taxon>Bacteria</taxon>
        <taxon>Pseudomonadati</taxon>
        <taxon>Pseudomonadota</taxon>
        <taxon>Gammaproteobacteria</taxon>
        <taxon>Oceanospirillales</taxon>
        <taxon>Oceanospirillaceae</taxon>
        <taxon>Marinomonas</taxon>
    </lineage>
</organism>
<gene>
    <name evidence="8" type="ORF">MUS1_10790</name>
</gene>
<feature type="chain" id="PRO_5004977380" evidence="6">
    <location>
        <begin position="24"/>
        <end position="685"/>
    </location>
</feature>
<dbReference type="GO" id="GO:0030288">
    <property type="term" value="C:outer membrane-bounded periplasmic space"/>
    <property type="evidence" value="ECO:0007669"/>
    <property type="project" value="TreeGrafter"/>
</dbReference>
<dbReference type="GO" id="GO:0007165">
    <property type="term" value="P:signal transduction"/>
    <property type="evidence" value="ECO:0007669"/>
    <property type="project" value="TreeGrafter"/>
</dbReference>
<dbReference type="Gene3D" id="2.30.42.10">
    <property type="match status" value="1"/>
</dbReference>
<dbReference type="GO" id="GO:0004175">
    <property type="term" value="F:endopeptidase activity"/>
    <property type="evidence" value="ECO:0007669"/>
    <property type="project" value="TreeGrafter"/>
</dbReference>
<evidence type="ECO:0000256" key="6">
    <source>
        <dbReference type="SAM" id="SignalP"/>
    </source>
</evidence>
<dbReference type="NCBIfam" id="TIGR00225">
    <property type="entry name" value="prc"/>
    <property type="match status" value="1"/>
</dbReference>
<dbReference type="Gene3D" id="3.90.226.10">
    <property type="entry name" value="2-enoyl-CoA Hydratase, Chain A, domain 1"/>
    <property type="match status" value="1"/>
</dbReference>
<dbReference type="STRING" id="1122207.MUS1_10790"/>
<evidence type="ECO:0000256" key="3">
    <source>
        <dbReference type="ARBA" id="ARBA00022801"/>
    </source>
</evidence>